<proteinExistence type="predicted"/>
<dbReference type="EMBL" id="UGGT01000001">
    <property type="protein sequence ID" value="STO21896.1"/>
    <property type="molecule type" value="Genomic_DNA"/>
</dbReference>
<gene>
    <name evidence="1" type="ORF">NCTC11370_01977</name>
</gene>
<dbReference type="AlphaFoldDB" id="A0A377GAN9"/>
<reference evidence="1 2" key="1">
    <citation type="submission" date="2018-06" db="EMBL/GenBank/DDBJ databases">
        <authorList>
            <consortium name="Pathogen Informatics"/>
            <person name="Doyle S."/>
        </authorList>
    </citation>
    <scope>NUCLEOTIDE SEQUENCE [LARGE SCALE GENOMIC DNA]</scope>
    <source>
        <strain evidence="1 2">NCTC11370</strain>
    </source>
</reference>
<sequence length="71" mass="8444">MQYMILYCSQFFTGQPPRQKHFIPELKKLRDAELSKHKSVSMGVKLHGNQLKRDYSLSRIKRISFSIEMLE</sequence>
<keyword evidence="2" id="KW-1185">Reference proteome</keyword>
<accession>A0A377GAN9</accession>
<evidence type="ECO:0000313" key="2">
    <source>
        <dbReference type="Proteomes" id="UP000254554"/>
    </source>
</evidence>
<organism evidence="1 2">
    <name type="scientific">Fluoribacter dumoffii</name>
    <dbReference type="NCBI Taxonomy" id="463"/>
    <lineage>
        <taxon>Bacteria</taxon>
        <taxon>Pseudomonadati</taxon>
        <taxon>Pseudomonadota</taxon>
        <taxon>Gammaproteobacteria</taxon>
        <taxon>Legionellales</taxon>
        <taxon>Legionellaceae</taxon>
        <taxon>Fluoribacter</taxon>
    </lineage>
</organism>
<dbReference type="Proteomes" id="UP000254554">
    <property type="component" value="Unassembled WGS sequence"/>
</dbReference>
<protein>
    <submittedName>
        <fullName evidence="1">Uncharacterized protein</fullName>
    </submittedName>
</protein>
<evidence type="ECO:0000313" key="1">
    <source>
        <dbReference type="EMBL" id="STO21896.1"/>
    </source>
</evidence>
<name>A0A377GAN9_9GAMM</name>